<reference evidence="3" key="1">
    <citation type="submission" date="2017-10" db="EMBL/GenBank/DDBJ databases">
        <title>Rapid genome shrinkage in a self-fertile nematode reveals novel sperm competition proteins.</title>
        <authorList>
            <person name="Yin D."/>
            <person name="Schwarz E.M."/>
            <person name="Thomas C.G."/>
            <person name="Felde R.L."/>
            <person name="Korf I.F."/>
            <person name="Cutter A.D."/>
            <person name="Schartner C.M."/>
            <person name="Ralston E.J."/>
            <person name="Meyer B.J."/>
            <person name="Haag E.S."/>
        </authorList>
    </citation>
    <scope>NUCLEOTIDE SEQUENCE [LARGE SCALE GENOMIC DNA]</scope>
    <source>
        <strain evidence="3">JU1422</strain>
    </source>
</reference>
<gene>
    <name evidence="2" type="primary">Cni-trcs-2</name>
    <name evidence="2" type="synonym">Cnig_chr_II.g5591</name>
    <name evidence="2" type="ORF">B9Z55_005591</name>
</gene>
<keyword evidence="3" id="KW-1185">Reference proteome</keyword>
<proteinExistence type="predicted"/>
<evidence type="ECO:0000256" key="1">
    <source>
        <dbReference type="SAM" id="MobiDB-lite"/>
    </source>
</evidence>
<organism evidence="2 3">
    <name type="scientific">Caenorhabditis nigoni</name>
    <dbReference type="NCBI Taxonomy" id="1611254"/>
    <lineage>
        <taxon>Eukaryota</taxon>
        <taxon>Metazoa</taxon>
        <taxon>Ecdysozoa</taxon>
        <taxon>Nematoda</taxon>
        <taxon>Chromadorea</taxon>
        <taxon>Rhabditida</taxon>
        <taxon>Rhabditina</taxon>
        <taxon>Rhabditomorpha</taxon>
        <taxon>Rhabditoidea</taxon>
        <taxon>Rhabditidae</taxon>
        <taxon>Peloderinae</taxon>
        <taxon>Caenorhabditis</taxon>
    </lineage>
</organism>
<dbReference type="EMBL" id="PDUG01000002">
    <property type="protein sequence ID" value="PIC45631.1"/>
    <property type="molecule type" value="Genomic_DNA"/>
</dbReference>
<dbReference type="Proteomes" id="UP000230233">
    <property type="component" value="Chromosome II"/>
</dbReference>
<accession>A0A2G5V1V2</accession>
<sequence length="787" mass="87417">MAKILGEGHVRKTGRACVILEKSKNVLVDLPESAFRLNYDKKWYEPEHGDHLIFSAQLQNGRYSAVTAIRQCDLLQTYGSLSYFDDQLKFGHVSIQGRTAKVFVPFSTRTTNGACWYGQGAYIDKPYLIHMFRQEESHGCKYVAWAIFDDNRKTANAPAQSESTNVSHMKKLGTTNAVQRQSDHQSVEFVKSQTGVIYDVSDNFVVSVTSPTCQNVEFAPALFESWMRPGRFMTFDGRRVSDVKTSKLMGSNPEDMGSIYPIRKLAPLTITISAVFNKVSHGKAGWAWNDHVGRIYVPWNCTDRHMSASKPLPFTPVHLEIAYNGKHDDIPWVASSASLCEELEFDQVIDENARMLKTEDNWKIASIVDGPDNPSIFLQKLDESGKKKCAFAKVIDLNSGNIPPTGTLVRITYYAQERHGRHAFRCVLVTSMDKVERIPKVHLVHNGIGVKHFPMLYEQPIPKKQKVTEPAPRIQAAPPPPKNCWNMKNLGAPAVQPSAQDFPTVDGSEIEEKENIPTQSMESLRINSDESIPAVVSKSAIEPPPGLEALPRYSAHPANALTLEELEASQVSAAPLPPRPSYGLRMSMGSMWSGTPAESKPEELTTFFPQETFVNTTLGQFSSAFTPSGDNFFTELATVSQPSTSSAVNSNPISDLRNTQSEASSPGLKSDINEQSEEQGNCWSAFDNNTFGGSFSFGFPHVDLPIYQSMIPKPQELLKITPTAETDADAAPSTTDTNADSCTCGNEQLIWDLWENPRFVAAFSASDPETYRRVEARRQTFSSVHRH</sequence>
<name>A0A2G5V1V2_9PELO</name>
<dbReference type="AlphaFoldDB" id="A0A2G5V1V2"/>
<evidence type="ECO:0000313" key="3">
    <source>
        <dbReference type="Proteomes" id="UP000230233"/>
    </source>
</evidence>
<dbReference type="STRING" id="1611254.A0A2G5V1V2"/>
<evidence type="ECO:0000313" key="2">
    <source>
        <dbReference type="EMBL" id="PIC45631.1"/>
    </source>
</evidence>
<feature type="region of interest" description="Disordered" evidence="1">
    <location>
        <begin position="640"/>
        <end position="676"/>
    </location>
</feature>
<feature type="compositionally biased region" description="Polar residues" evidence="1">
    <location>
        <begin position="640"/>
        <end position="664"/>
    </location>
</feature>
<protein>
    <submittedName>
        <fullName evidence="2">Uncharacterized protein</fullName>
    </submittedName>
</protein>
<dbReference type="OrthoDB" id="5781166at2759"/>
<comment type="caution">
    <text evidence="2">The sequence shown here is derived from an EMBL/GenBank/DDBJ whole genome shotgun (WGS) entry which is preliminary data.</text>
</comment>